<dbReference type="Proteomes" id="UP001314229">
    <property type="component" value="Unassembled WGS sequence"/>
</dbReference>
<comment type="caution">
    <text evidence="2">The sequence shown here is derived from an EMBL/GenBank/DDBJ whole genome shotgun (WGS) entry which is preliminary data.</text>
</comment>
<accession>A0AAV1NY04</accession>
<gene>
    <name evidence="2" type="ORF">FSCOSCO3_A026107</name>
</gene>
<keyword evidence="3" id="KW-1185">Reference proteome</keyword>
<feature type="region of interest" description="Disordered" evidence="1">
    <location>
        <begin position="1"/>
        <end position="31"/>
    </location>
</feature>
<proteinExistence type="predicted"/>
<feature type="compositionally biased region" description="Basic and acidic residues" evidence="1">
    <location>
        <begin position="1"/>
        <end position="20"/>
    </location>
</feature>
<evidence type="ECO:0000256" key="1">
    <source>
        <dbReference type="SAM" id="MobiDB-lite"/>
    </source>
</evidence>
<dbReference type="AlphaFoldDB" id="A0AAV1NY04"/>
<name>A0AAV1NY04_SCOSC</name>
<organism evidence="2 3">
    <name type="scientific">Scomber scombrus</name>
    <name type="common">Atlantic mackerel</name>
    <name type="synonym">Scomber vernalis</name>
    <dbReference type="NCBI Taxonomy" id="13677"/>
    <lineage>
        <taxon>Eukaryota</taxon>
        <taxon>Metazoa</taxon>
        <taxon>Chordata</taxon>
        <taxon>Craniata</taxon>
        <taxon>Vertebrata</taxon>
        <taxon>Euteleostomi</taxon>
        <taxon>Actinopterygii</taxon>
        <taxon>Neopterygii</taxon>
        <taxon>Teleostei</taxon>
        <taxon>Neoteleostei</taxon>
        <taxon>Acanthomorphata</taxon>
        <taxon>Pelagiaria</taxon>
        <taxon>Scombriformes</taxon>
        <taxon>Scombridae</taxon>
        <taxon>Scomber</taxon>
    </lineage>
</organism>
<evidence type="ECO:0000313" key="2">
    <source>
        <dbReference type="EMBL" id="CAK6964431.1"/>
    </source>
</evidence>
<sequence length="143" mass="16132">MQRRAHTADRTRLHPHHEGKNASSSSSPSGLKEKPFFESLFINNHHNGMQRVIRMHCRMCNHTIQRAKKCAQLAKKMHPPPARGHEDDTRVLGIDSSEDIGPALKGKKKPCVKMNHRTGLGYHHHLASEVGNITMKVMTKPIP</sequence>
<reference evidence="2 3" key="1">
    <citation type="submission" date="2024-01" db="EMBL/GenBank/DDBJ databases">
        <authorList>
            <person name="Alioto T."/>
            <person name="Alioto T."/>
            <person name="Gomez Garrido J."/>
        </authorList>
    </citation>
    <scope>NUCLEOTIDE SEQUENCE [LARGE SCALE GENOMIC DNA]</scope>
</reference>
<evidence type="ECO:0000313" key="3">
    <source>
        <dbReference type="Proteomes" id="UP001314229"/>
    </source>
</evidence>
<protein>
    <submittedName>
        <fullName evidence="2">Uncharacterized protein</fullName>
    </submittedName>
</protein>
<dbReference type="EMBL" id="CAWUFR010000072">
    <property type="protein sequence ID" value="CAK6964431.1"/>
    <property type="molecule type" value="Genomic_DNA"/>
</dbReference>